<dbReference type="AlphaFoldDB" id="A0A2R6WJJ4"/>
<evidence type="ECO:0000313" key="1">
    <source>
        <dbReference type="EMBL" id="PTQ34012.1"/>
    </source>
</evidence>
<accession>A0A2R6WJJ4</accession>
<protein>
    <submittedName>
        <fullName evidence="1">Uncharacterized protein</fullName>
    </submittedName>
</protein>
<organism evidence="1 2">
    <name type="scientific">Marchantia polymorpha</name>
    <name type="common">Common liverwort</name>
    <name type="synonym">Marchantia aquatica</name>
    <dbReference type="NCBI Taxonomy" id="3197"/>
    <lineage>
        <taxon>Eukaryota</taxon>
        <taxon>Viridiplantae</taxon>
        <taxon>Streptophyta</taxon>
        <taxon>Embryophyta</taxon>
        <taxon>Marchantiophyta</taxon>
        <taxon>Marchantiopsida</taxon>
        <taxon>Marchantiidae</taxon>
        <taxon>Marchantiales</taxon>
        <taxon>Marchantiaceae</taxon>
        <taxon>Marchantia</taxon>
    </lineage>
</organism>
<proteinExistence type="predicted"/>
<evidence type="ECO:0000313" key="2">
    <source>
        <dbReference type="Proteomes" id="UP000244005"/>
    </source>
</evidence>
<dbReference type="Gramene" id="Mp5g18260.1">
    <property type="protein sequence ID" value="Mp5g18260.1.cds1"/>
    <property type="gene ID" value="Mp5g18260"/>
</dbReference>
<sequence length="116" mass="13057">MPSDVMVSDSRFQQLRWRDALVLLLPEESILQRCYREGDVRSTTQRQLVIHPMGRAGPGLHTAPSSFTDEHAMILLISLPKPVNTCFSNFYPAFLPLKSLLLKAISLSKQSATNME</sequence>
<dbReference type="Proteomes" id="UP000244005">
    <property type="component" value="Unassembled WGS sequence"/>
</dbReference>
<name>A0A2R6WJJ4_MARPO</name>
<dbReference type="EMBL" id="KZ772756">
    <property type="protein sequence ID" value="PTQ34012.1"/>
    <property type="molecule type" value="Genomic_DNA"/>
</dbReference>
<reference evidence="2" key="1">
    <citation type="journal article" date="2017" name="Cell">
        <title>Insights into land plant evolution garnered from the Marchantia polymorpha genome.</title>
        <authorList>
            <person name="Bowman J.L."/>
            <person name="Kohchi T."/>
            <person name="Yamato K.T."/>
            <person name="Jenkins J."/>
            <person name="Shu S."/>
            <person name="Ishizaki K."/>
            <person name="Yamaoka S."/>
            <person name="Nishihama R."/>
            <person name="Nakamura Y."/>
            <person name="Berger F."/>
            <person name="Adam C."/>
            <person name="Aki S.S."/>
            <person name="Althoff F."/>
            <person name="Araki T."/>
            <person name="Arteaga-Vazquez M.A."/>
            <person name="Balasubrmanian S."/>
            <person name="Barry K."/>
            <person name="Bauer D."/>
            <person name="Boehm C.R."/>
            <person name="Briginshaw L."/>
            <person name="Caballero-Perez J."/>
            <person name="Catarino B."/>
            <person name="Chen F."/>
            <person name="Chiyoda S."/>
            <person name="Chovatia M."/>
            <person name="Davies K.M."/>
            <person name="Delmans M."/>
            <person name="Demura T."/>
            <person name="Dierschke T."/>
            <person name="Dolan L."/>
            <person name="Dorantes-Acosta A.E."/>
            <person name="Eklund D.M."/>
            <person name="Florent S.N."/>
            <person name="Flores-Sandoval E."/>
            <person name="Fujiyama A."/>
            <person name="Fukuzawa H."/>
            <person name="Galik B."/>
            <person name="Grimanelli D."/>
            <person name="Grimwood J."/>
            <person name="Grossniklaus U."/>
            <person name="Hamada T."/>
            <person name="Haseloff J."/>
            <person name="Hetherington A.J."/>
            <person name="Higo A."/>
            <person name="Hirakawa Y."/>
            <person name="Hundley H.N."/>
            <person name="Ikeda Y."/>
            <person name="Inoue K."/>
            <person name="Inoue S.I."/>
            <person name="Ishida S."/>
            <person name="Jia Q."/>
            <person name="Kakita M."/>
            <person name="Kanazawa T."/>
            <person name="Kawai Y."/>
            <person name="Kawashima T."/>
            <person name="Kennedy M."/>
            <person name="Kinose K."/>
            <person name="Kinoshita T."/>
            <person name="Kohara Y."/>
            <person name="Koide E."/>
            <person name="Komatsu K."/>
            <person name="Kopischke S."/>
            <person name="Kubo M."/>
            <person name="Kyozuka J."/>
            <person name="Lagercrantz U."/>
            <person name="Lin S.S."/>
            <person name="Lindquist E."/>
            <person name="Lipzen A.M."/>
            <person name="Lu C.W."/>
            <person name="De Luna E."/>
            <person name="Martienssen R.A."/>
            <person name="Minamino N."/>
            <person name="Mizutani M."/>
            <person name="Mizutani M."/>
            <person name="Mochizuki N."/>
            <person name="Monte I."/>
            <person name="Mosher R."/>
            <person name="Nagasaki H."/>
            <person name="Nakagami H."/>
            <person name="Naramoto S."/>
            <person name="Nishitani K."/>
            <person name="Ohtani M."/>
            <person name="Okamoto T."/>
            <person name="Okumura M."/>
            <person name="Phillips J."/>
            <person name="Pollak B."/>
            <person name="Reinders A."/>
            <person name="Rovekamp M."/>
            <person name="Sano R."/>
            <person name="Sawa S."/>
            <person name="Schmid M.W."/>
            <person name="Shirakawa M."/>
            <person name="Solano R."/>
            <person name="Spunde A."/>
            <person name="Suetsugu N."/>
            <person name="Sugano S."/>
            <person name="Sugiyama A."/>
            <person name="Sun R."/>
            <person name="Suzuki Y."/>
            <person name="Takenaka M."/>
            <person name="Takezawa D."/>
            <person name="Tomogane H."/>
            <person name="Tsuzuki M."/>
            <person name="Ueda T."/>
            <person name="Umeda M."/>
            <person name="Ward J.M."/>
            <person name="Watanabe Y."/>
            <person name="Yazaki K."/>
            <person name="Yokoyama R."/>
            <person name="Yoshitake Y."/>
            <person name="Yotsui I."/>
            <person name="Zachgo S."/>
            <person name="Schmutz J."/>
        </authorList>
    </citation>
    <scope>NUCLEOTIDE SEQUENCE [LARGE SCALE GENOMIC DNA]</scope>
    <source>
        <strain evidence="2">Tak-1</strain>
    </source>
</reference>
<keyword evidence="2" id="KW-1185">Reference proteome</keyword>
<gene>
    <name evidence="1" type="ORF">MARPO_0084s0074</name>
</gene>